<accession>A0ABW4PFG1</accession>
<evidence type="ECO:0008006" key="3">
    <source>
        <dbReference type="Google" id="ProtNLM"/>
    </source>
</evidence>
<gene>
    <name evidence="1" type="ORF">ACFSJG_26815</name>
</gene>
<protein>
    <recommendedName>
        <fullName evidence="3">ASCH domain-containing protein</fullName>
    </recommendedName>
</protein>
<keyword evidence="2" id="KW-1185">Reference proteome</keyword>
<comment type="caution">
    <text evidence="1">The sequence shown here is derived from an EMBL/GenBank/DDBJ whole genome shotgun (WGS) entry which is preliminary data.</text>
</comment>
<evidence type="ECO:0000313" key="2">
    <source>
        <dbReference type="Proteomes" id="UP001597286"/>
    </source>
</evidence>
<dbReference type="EMBL" id="JBHUFB010000022">
    <property type="protein sequence ID" value="MFD1815845.1"/>
    <property type="molecule type" value="Genomic_DNA"/>
</dbReference>
<organism evidence="1 2">
    <name type="scientific">Rhodococcus gannanensis</name>
    <dbReference type="NCBI Taxonomy" id="1960308"/>
    <lineage>
        <taxon>Bacteria</taxon>
        <taxon>Bacillati</taxon>
        <taxon>Actinomycetota</taxon>
        <taxon>Actinomycetes</taxon>
        <taxon>Mycobacteriales</taxon>
        <taxon>Nocardiaceae</taxon>
        <taxon>Rhodococcus</taxon>
    </lineage>
</organism>
<name>A0ABW4PFG1_9NOCA</name>
<dbReference type="RefSeq" id="WP_378488292.1">
    <property type="nucleotide sequence ID" value="NZ_JBHUFB010000022.1"/>
</dbReference>
<reference evidence="2" key="1">
    <citation type="journal article" date="2019" name="Int. J. Syst. Evol. Microbiol.">
        <title>The Global Catalogue of Microorganisms (GCM) 10K type strain sequencing project: providing services to taxonomists for standard genome sequencing and annotation.</title>
        <authorList>
            <consortium name="The Broad Institute Genomics Platform"/>
            <consortium name="The Broad Institute Genome Sequencing Center for Infectious Disease"/>
            <person name="Wu L."/>
            <person name="Ma J."/>
        </authorList>
    </citation>
    <scope>NUCLEOTIDE SEQUENCE [LARGE SCALE GENOMIC DNA]</scope>
    <source>
        <strain evidence="2">DT72</strain>
    </source>
</reference>
<evidence type="ECO:0000313" key="1">
    <source>
        <dbReference type="EMBL" id="MFD1815845.1"/>
    </source>
</evidence>
<proteinExistence type="predicted"/>
<sequence>MSAILDYFTAPSDQHAAAALDDLVDVEPDTIDDASGPTPDTLTRPRIRLAANGTPVLQVKGVEPVVALGRLEAVLTGRSYDEVSSGARSGSLVAMSDDGDSLVLTVTDELRDALAALDADGVAAAARAWAIDEDGEPSDESVPLLAAFAELSAGAVDRGERVYCRVLV</sequence>
<dbReference type="Proteomes" id="UP001597286">
    <property type="component" value="Unassembled WGS sequence"/>
</dbReference>